<comment type="caution">
    <text evidence="1">The sequence shown here is derived from an EMBL/GenBank/DDBJ whole genome shotgun (WGS) entry which is preliminary data.</text>
</comment>
<sequence length="99" mass="9967">MRRLPSSTLPLPLPSTPPPTASLMASLTAAPITAAEAILASGPPLAPNFGAVFDTVSNPAHNTAPHLDLDATLGPATDLAFDVTSLLRPHQPSAPGSAL</sequence>
<dbReference type="EMBL" id="PTQR01000120">
    <property type="protein sequence ID" value="TKX19106.1"/>
    <property type="molecule type" value="Genomic_DNA"/>
</dbReference>
<dbReference type="AlphaFoldDB" id="A0A4U7ARQ2"/>
<evidence type="ECO:0000313" key="1">
    <source>
        <dbReference type="EMBL" id="TKX19106.1"/>
    </source>
</evidence>
<name>A0A4U7ARQ2_9PEZI</name>
<evidence type="ECO:0000313" key="2">
    <source>
        <dbReference type="Proteomes" id="UP000308133"/>
    </source>
</evidence>
<accession>A0A4U7ARQ2</accession>
<protein>
    <submittedName>
        <fullName evidence="1">Uncharacterized protein</fullName>
    </submittedName>
</protein>
<dbReference type="Proteomes" id="UP000308133">
    <property type="component" value="Unassembled WGS sequence"/>
</dbReference>
<reference evidence="1 2" key="1">
    <citation type="submission" date="2018-02" db="EMBL/GenBank/DDBJ databases">
        <title>Draft genome sequences of Elsinoe sp., causing black scab on jojoba.</title>
        <authorList>
            <person name="Stodart B."/>
            <person name="Jeffress S."/>
            <person name="Ash G."/>
            <person name="Arun Chinnappa K."/>
        </authorList>
    </citation>
    <scope>NUCLEOTIDE SEQUENCE [LARGE SCALE GENOMIC DNA]</scope>
    <source>
        <strain evidence="1 2">Hillstone_2</strain>
    </source>
</reference>
<organism evidence="1 2">
    <name type="scientific">Elsinoe australis</name>
    <dbReference type="NCBI Taxonomy" id="40998"/>
    <lineage>
        <taxon>Eukaryota</taxon>
        <taxon>Fungi</taxon>
        <taxon>Dikarya</taxon>
        <taxon>Ascomycota</taxon>
        <taxon>Pezizomycotina</taxon>
        <taxon>Dothideomycetes</taxon>
        <taxon>Dothideomycetidae</taxon>
        <taxon>Myriangiales</taxon>
        <taxon>Elsinoaceae</taxon>
        <taxon>Elsinoe</taxon>
    </lineage>
</organism>
<gene>
    <name evidence="1" type="ORF">C1H76_8724</name>
</gene>
<proteinExistence type="predicted"/>